<evidence type="ECO:0000313" key="9">
    <source>
        <dbReference type="EMBL" id="ROT38202.1"/>
    </source>
</evidence>
<dbReference type="GeneID" id="39578385"/>
<dbReference type="InterPro" id="IPR033121">
    <property type="entry name" value="PEPTIDASE_A1"/>
</dbReference>
<dbReference type="EMBL" id="ML119056">
    <property type="protein sequence ID" value="ROT38202.1"/>
    <property type="molecule type" value="Genomic_DNA"/>
</dbReference>
<keyword evidence="2 6" id="KW-0645">Protease</keyword>
<evidence type="ECO:0000256" key="5">
    <source>
        <dbReference type="PIRSR" id="PIRSR601461-1"/>
    </source>
</evidence>
<feature type="active site" evidence="5">
    <location>
        <position position="324"/>
    </location>
</feature>
<evidence type="ECO:0000256" key="3">
    <source>
        <dbReference type="ARBA" id="ARBA00022750"/>
    </source>
</evidence>
<dbReference type="AlphaFoldDB" id="A0A3N2PUN3"/>
<comment type="similarity">
    <text evidence="1 6">Belongs to the peptidase A1 family.</text>
</comment>
<keyword evidence="4 6" id="KW-0378">Hydrolase</keyword>
<dbReference type="Gene3D" id="2.40.70.10">
    <property type="entry name" value="Acid Proteases"/>
    <property type="match status" value="2"/>
</dbReference>
<feature type="active site" evidence="5">
    <location>
        <position position="138"/>
    </location>
</feature>
<evidence type="ECO:0000256" key="7">
    <source>
        <dbReference type="SAM" id="SignalP"/>
    </source>
</evidence>
<dbReference type="OrthoDB" id="2747330at2759"/>
<dbReference type="InterPro" id="IPR021109">
    <property type="entry name" value="Peptidase_aspartic_dom_sf"/>
</dbReference>
<reference evidence="9 10" key="1">
    <citation type="journal article" date="2018" name="Mol. Ecol.">
        <title>The obligate alkalophilic soda-lake fungus Sodiomyces alkalinus has shifted to a protein diet.</title>
        <authorList>
            <person name="Grum-Grzhimaylo A.A."/>
            <person name="Falkoski D.L."/>
            <person name="van den Heuvel J."/>
            <person name="Valero-Jimenez C.A."/>
            <person name="Min B."/>
            <person name="Choi I.G."/>
            <person name="Lipzen A."/>
            <person name="Daum C.G."/>
            <person name="Aanen D.K."/>
            <person name="Tsang A."/>
            <person name="Henrissat B."/>
            <person name="Bilanenko E.N."/>
            <person name="de Vries R.P."/>
            <person name="van Kan J.A.L."/>
            <person name="Grigoriev I.V."/>
            <person name="Debets A.J.M."/>
        </authorList>
    </citation>
    <scope>NUCLEOTIDE SEQUENCE [LARGE SCALE GENOMIC DNA]</scope>
    <source>
        <strain evidence="9 10">F11</strain>
    </source>
</reference>
<evidence type="ECO:0000256" key="1">
    <source>
        <dbReference type="ARBA" id="ARBA00007447"/>
    </source>
</evidence>
<sequence>MHVSSFLSCVFALASASPLVHPNSQEATDVGHEALSHGSESSGFTLHQIANERYVEETGLDALLWAYIKYNAELPPRLWRALRIGTHVNARFKHLVNRDDESAKFGTVQAFPPRNIDIQYVVPVQIGMPPQTVFLNLDTGSGDLWTISTDTSTWQVGGHAIYDPRASNTSKLVDNAWWRIIYGDGSGASGIVYTDRVAIGKTFFEQQAVESAQAISRTFTQDDFASGILGLGFGRGNTVRPQQVKTYMENILPSLAAPVFTANLQAGRPGNYNFGFVSAQEHVGPIAYAPVTQQSPYWEIEVDGFQVEGGSFNGTEALSRVIVDTGTTLILVPDELVEAYYDRVQGARFDASWAGYIFPCNASLPDWTFGIADWRGTVPGKFMSYSQVSQTHCFGGIQSSQGIPFAIFGAVLLKSQFVVFDYVSAEANVGAAPRVGFASKPLD</sequence>
<dbReference type="InterPro" id="IPR034163">
    <property type="entry name" value="Aspergillopepsin-like_cat_dom"/>
</dbReference>
<protein>
    <submittedName>
        <fullName evidence="9">Endothiapepsin</fullName>
    </submittedName>
</protein>
<evidence type="ECO:0000256" key="2">
    <source>
        <dbReference type="ARBA" id="ARBA00022670"/>
    </source>
</evidence>
<feature type="domain" description="Peptidase A1" evidence="8">
    <location>
        <begin position="120"/>
        <end position="432"/>
    </location>
</feature>
<evidence type="ECO:0000256" key="6">
    <source>
        <dbReference type="RuleBase" id="RU000454"/>
    </source>
</evidence>
<name>A0A3N2PUN3_SODAK</name>
<dbReference type="RefSeq" id="XP_028466008.1">
    <property type="nucleotide sequence ID" value="XM_028609907.1"/>
</dbReference>
<dbReference type="Pfam" id="PF00026">
    <property type="entry name" value="Asp"/>
    <property type="match status" value="1"/>
</dbReference>
<proteinExistence type="inferred from homology"/>
<dbReference type="PRINTS" id="PR00792">
    <property type="entry name" value="PEPSIN"/>
</dbReference>
<dbReference type="InterPro" id="IPR001969">
    <property type="entry name" value="Aspartic_peptidase_AS"/>
</dbReference>
<feature type="chain" id="PRO_5018090506" evidence="7">
    <location>
        <begin position="17"/>
        <end position="443"/>
    </location>
</feature>
<dbReference type="PROSITE" id="PS00141">
    <property type="entry name" value="ASP_PROTEASE"/>
    <property type="match status" value="1"/>
</dbReference>
<evidence type="ECO:0000256" key="4">
    <source>
        <dbReference type="ARBA" id="ARBA00022801"/>
    </source>
</evidence>
<dbReference type="STRING" id="1314773.A0A3N2PUN3"/>
<dbReference type="GO" id="GO:0006508">
    <property type="term" value="P:proteolysis"/>
    <property type="evidence" value="ECO:0007669"/>
    <property type="project" value="UniProtKB-KW"/>
</dbReference>
<dbReference type="GO" id="GO:0004190">
    <property type="term" value="F:aspartic-type endopeptidase activity"/>
    <property type="evidence" value="ECO:0007669"/>
    <property type="project" value="UniProtKB-KW"/>
</dbReference>
<accession>A0A3N2PUN3</accession>
<dbReference type="PANTHER" id="PTHR47966">
    <property type="entry name" value="BETA-SITE APP-CLEAVING ENZYME, ISOFORM A-RELATED"/>
    <property type="match status" value="1"/>
</dbReference>
<gene>
    <name evidence="9" type="ORF">SODALDRAFT_324611</name>
</gene>
<feature type="signal peptide" evidence="7">
    <location>
        <begin position="1"/>
        <end position="16"/>
    </location>
</feature>
<dbReference type="FunFam" id="2.40.70.10:FF:000026">
    <property type="entry name" value="Endothiapepsin"/>
    <property type="match status" value="1"/>
</dbReference>
<dbReference type="CDD" id="cd06097">
    <property type="entry name" value="Aspergillopepsin_like"/>
    <property type="match status" value="1"/>
</dbReference>
<keyword evidence="7" id="KW-0732">Signal</keyword>
<dbReference type="PROSITE" id="PS51767">
    <property type="entry name" value="PEPTIDASE_A1"/>
    <property type="match status" value="1"/>
</dbReference>
<dbReference type="Proteomes" id="UP000272025">
    <property type="component" value="Unassembled WGS sequence"/>
</dbReference>
<keyword evidence="10" id="KW-1185">Reference proteome</keyword>
<evidence type="ECO:0000313" key="10">
    <source>
        <dbReference type="Proteomes" id="UP000272025"/>
    </source>
</evidence>
<dbReference type="SUPFAM" id="SSF50630">
    <property type="entry name" value="Acid proteases"/>
    <property type="match status" value="1"/>
</dbReference>
<dbReference type="InterPro" id="IPR001461">
    <property type="entry name" value="Aspartic_peptidase_A1"/>
</dbReference>
<dbReference type="PANTHER" id="PTHR47966:SF2">
    <property type="entry name" value="ASPERGILLOPEPSIN-1-RELATED"/>
    <property type="match status" value="1"/>
</dbReference>
<evidence type="ECO:0000259" key="8">
    <source>
        <dbReference type="PROSITE" id="PS51767"/>
    </source>
</evidence>
<keyword evidence="3 6" id="KW-0064">Aspartyl protease</keyword>
<organism evidence="9 10">
    <name type="scientific">Sodiomyces alkalinus (strain CBS 110278 / VKM F-3762 / F11)</name>
    <name type="common">Alkaliphilic filamentous fungus</name>
    <dbReference type="NCBI Taxonomy" id="1314773"/>
    <lineage>
        <taxon>Eukaryota</taxon>
        <taxon>Fungi</taxon>
        <taxon>Dikarya</taxon>
        <taxon>Ascomycota</taxon>
        <taxon>Pezizomycotina</taxon>
        <taxon>Sordariomycetes</taxon>
        <taxon>Hypocreomycetidae</taxon>
        <taxon>Glomerellales</taxon>
        <taxon>Plectosphaerellaceae</taxon>
        <taxon>Sodiomyces</taxon>
    </lineage>
</organism>